<dbReference type="PANTHER" id="PTHR21530">
    <property type="entry name" value="PHEROMONE SHUTDOWN PROTEIN"/>
    <property type="match status" value="1"/>
</dbReference>
<proteinExistence type="predicted"/>
<name>A0A699J0H1_TANCI</name>
<dbReference type="EMBL" id="BKCJ010356444">
    <property type="protein sequence ID" value="GFA01817.1"/>
    <property type="molecule type" value="Genomic_DNA"/>
</dbReference>
<dbReference type="AlphaFoldDB" id="A0A699J0H1"/>
<reference evidence="1" key="1">
    <citation type="journal article" date="2019" name="Sci. Rep.">
        <title>Draft genome of Tanacetum cinerariifolium, the natural source of mosquito coil.</title>
        <authorList>
            <person name="Yamashiro T."/>
            <person name="Shiraishi A."/>
            <person name="Satake H."/>
            <person name="Nakayama K."/>
        </authorList>
    </citation>
    <scope>NUCLEOTIDE SEQUENCE</scope>
</reference>
<gene>
    <name evidence="1" type="ORF">Tci_573789</name>
</gene>
<dbReference type="InterPro" id="IPR046345">
    <property type="entry name" value="TraB_PrgY-like"/>
</dbReference>
<feature type="non-terminal residue" evidence="1">
    <location>
        <position position="73"/>
    </location>
</feature>
<accession>A0A699J0H1</accession>
<sequence>MHPELLDLADEGSLVVIRKNQFGPVPEWRSEFVEPEFIWLLGTNHVSKKSALDVERVVKVVRPDNVVVELCRS</sequence>
<organism evidence="1">
    <name type="scientific">Tanacetum cinerariifolium</name>
    <name type="common">Dalmatian daisy</name>
    <name type="synonym">Chrysanthemum cinerariifolium</name>
    <dbReference type="NCBI Taxonomy" id="118510"/>
    <lineage>
        <taxon>Eukaryota</taxon>
        <taxon>Viridiplantae</taxon>
        <taxon>Streptophyta</taxon>
        <taxon>Embryophyta</taxon>
        <taxon>Tracheophyta</taxon>
        <taxon>Spermatophyta</taxon>
        <taxon>Magnoliopsida</taxon>
        <taxon>eudicotyledons</taxon>
        <taxon>Gunneridae</taxon>
        <taxon>Pentapetalae</taxon>
        <taxon>asterids</taxon>
        <taxon>campanulids</taxon>
        <taxon>Asterales</taxon>
        <taxon>Asteraceae</taxon>
        <taxon>Asteroideae</taxon>
        <taxon>Anthemideae</taxon>
        <taxon>Anthemidinae</taxon>
        <taxon>Tanacetum</taxon>
    </lineage>
</organism>
<protein>
    <recommendedName>
        <fullName evidence="2">TraB domain-containing protein</fullName>
    </recommendedName>
</protein>
<evidence type="ECO:0000313" key="1">
    <source>
        <dbReference type="EMBL" id="GFA01817.1"/>
    </source>
</evidence>
<evidence type="ECO:0008006" key="2">
    <source>
        <dbReference type="Google" id="ProtNLM"/>
    </source>
</evidence>
<comment type="caution">
    <text evidence="1">The sequence shown here is derived from an EMBL/GenBank/DDBJ whole genome shotgun (WGS) entry which is preliminary data.</text>
</comment>
<dbReference type="PANTHER" id="PTHR21530:SF0">
    <property type="entry name" value="TRAB FAMILY PROTEIN"/>
    <property type="match status" value="1"/>
</dbReference>